<proteinExistence type="predicted"/>
<dbReference type="InterPro" id="IPR016181">
    <property type="entry name" value="Acyl_CoA_acyltransferase"/>
</dbReference>
<dbReference type="Pfam" id="PF00583">
    <property type="entry name" value="Acetyltransf_1"/>
    <property type="match status" value="1"/>
</dbReference>
<accession>A0A0T5NW69</accession>
<gene>
    <name evidence="2" type="ORF">XM53_08520</name>
</gene>
<dbReference type="PATRIC" id="fig|1641875.4.peg.4105"/>
<protein>
    <submittedName>
        <fullName evidence="2">Acetyltransferase</fullName>
    </submittedName>
</protein>
<dbReference type="PROSITE" id="PS51186">
    <property type="entry name" value="GNAT"/>
    <property type="match status" value="1"/>
</dbReference>
<dbReference type="EMBL" id="LAXJ01000007">
    <property type="protein sequence ID" value="KRS13178.1"/>
    <property type="molecule type" value="Genomic_DNA"/>
</dbReference>
<dbReference type="InterPro" id="IPR000182">
    <property type="entry name" value="GNAT_dom"/>
</dbReference>
<evidence type="ECO:0000259" key="1">
    <source>
        <dbReference type="PROSITE" id="PS51186"/>
    </source>
</evidence>
<dbReference type="Gene3D" id="3.40.630.30">
    <property type="match status" value="1"/>
</dbReference>
<dbReference type="GO" id="GO:0016747">
    <property type="term" value="F:acyltransferase activity, transferring groups other than amino-acyl groups"/>
    <property type="evidence" value="ECO:0007669"/>
    <property type="project" value="InterPro"/>
</dbReference>
<comment type="caution">
    <text evidence="2">The sequence shown here is derived from an EMBL/GenBank/DDBJ whole genome shotgun (WGS) entry which is preliminary data.</text>
</comment>
<sequence>MSGLPDAKRLYAVTEATWPAAAMHEAGPWTLRDGRGGGKRVSATTLREPGTPVSREALPEAEGMMREMGQNLLFMIRHGDESLDAMLRAAGYDVIDPVNMYVCPVDTLTGEDPPPVTTFDLWEPMAIQLDIWDEGGIGPARVDVMRRVEGPKTSLFGRTANRPAATGFVAISDGVAMIHALEVRQGERRGGQGRHLTHHAAHWAAAQGATHLSVLCTIANDAANALYSSLGMTLVGQYHYRIKKDGRTA</sequence>
<evidence type="ECO:0000313" key="3">
    <source>
        <dbReference type="Proteomes" id="UP000051295"/>
    </source>
</evidence>
<organism evidence="2 3">
    <name type="scientific">Roseovarius atlanticus</name>
    <dbReference type="NCBI Taxonomy" id="1641875"/>
    <lineage>
        <taxon>Bacteria</taxon>
        <taxon>Pseudomonadati</taxon>
        <taxon>Pseudomonadota</taxon>
        <taxon>Alphaproteobacteria</taxon>
        <taxon>Rhodobacterales</taxon>
        <taxon>Roseobacteraceae</taxon>
        <taxon>Roseovarius</taxon>
    </lineage>
</organism>
<dbReference type="OrthoDB" id="7301318at2"/>
<evidence type="ECO:0000313" key="2">
    <source>
        <dbReference type="EMBL" id="KRS13178.1"/>
    </source>
</evidence>
<reference evidence="2 3" key="1">
    <citation type="submission" date="2015-04" db="EMBL/GenBank/DDBJ databases">
        <title>The draft genome sequence of Roseovarius sp.R12b.</title>
        <authorList>
            <person name="Li G."/>
            <person name="Lai Q."/>
            <person name="Shao Z."/>
            <person name="Yan P."/>
        </authorList>
    </citation>
    <scope>NUCLEOTIDE SEQUENCE [LARGE SCALE GENOMIC DNA]</scope>
    <source>
        <strain evidence="2 3">R12B</strain>
    </source>
</reference>
<name>A0A0T5NW69_9RHOB</name>
<dbReference type="RefSeq" id="WP_057792269.1">
    <property type="nucleotide sequence ID" value="NZ_LAXJ01000007.1"/>
</dbReference>
<dbReference type="Proteomes" id="UP000051295">
    <property type="component" value="Unassembled WGS sequence"/>
</dbReference>
<dbReference type="STRING" id="1641875.XM53_08520"/>
<keyword evidence="3" id="KW-1185">Reference proteome</keyword>
<dbReference type="SUPFAM" id="SSF55729">
    <property type="entry name" value="Acyl-CoA N-acyltransferases (Nat)"/>
    <property type="match status" value="1"/>
</dbReference>
<dbReference type="AlphaFoldDB" id="A0A0T5NW69"/>
<keyword evidence="2" id="KW-0808">Transferase</keyword>
<feature type="domain" description="N-acetyltransferase" evidence="1">
    <location>
        <begin position="111"/>
        <end position="249"/>
    </location>
</feature>